<protein>
    <submittedName>
        <fullName evidence="1">Uncharacterized protein</fullName>
    </submittedName>
</protein>
<dbReference type="AlphaFoldDB" id="A0AAX4FWE4"/>
<dbReference type="Proteomes" id="UP001305652">
    <property type="component" value="Chromosome"/>
</dbReference>
<dbReference type="GeneID" id="85731860"/>
<organism evidence="1 2">
    <name type="scientific">Methanoculleus receptaculi</name>
    <dbReference type="NCBI Taxonomy" id="394967"/>
    <lineage>
        <taxon>Archaea</taxon>
        <taxon>Methanobacteriati</taxon>
        <taxon>Methanobacteriota</taxon>
        <taxon>Stenosarchaea group</taxon>
        <taxon>Methanomicrobia</taxon>
        <taxon>Methanomicrobiales</taxon>
        <taxon>Methanomicrobiaceae</taxon>
        <taxon>Methanoculleus</taxon>
    </lineage>
</organism>
<dbReference type="EMBL" id="CP137642">
    <property type="protein sequence ID" value="WOX58022.1"/>
    <property type="molecule type" value="Genomic_DNA"/>
</dbReference>
<evidence type="ECO:0000313" key="1">
    <source>
        <dbReference type="EMBL" id="WOX58022.1"/>
    </source>
</evidence>
<evidence type="ECO:0000313" key="2">
    <source>
        <dbReference type="Proteomes" id="UP001305652"/>
    </source>
</evidence>
<proteinExistence type="predicted"/>
<dbReference type="KEGG" id="mrc:R6Y96_01845"/>
<name>A0AAX4FWE4_9EURY</name>
<accession>A0AAX4FWE4</accession>
<keyword evidence="2" id="KW-1185">Reference proteome</keyword>
<reference evidence="1 2" key="1">
    <citation type="submission" date="2023-10" db="EMBL/GenBank/DDBJ databases">
        <title>The complete genome sequence of Methanoculleus receptaculi DSM 18860.</title>
        <authorList>
            <person name="Lai S.-J."/>
            <person name="You Y.-T."/>
            <person name="Chen S.-C."/>
        </authorList>
    </citation>
    <scope>NUCLEOTIDE SEQUENCE [LARGE SCALE GENOMIC DNA]</scope>
    <source>
        <strain evidence="1 2">DSM 18860</strain>
    </source>
</reference>
<gene>
    <name evidence="1" type="ORF">R6Y96_01845</name>
</gene>
<dbReference type="RefSeq" id="WP_318621790.1">
    <property type="nucleotide sequence ID" value="NZ_CP137642.1"/>
</dbReference>
<sequence length="57" mass="6410">MSGLDERSRIYPNLYIGSQEDYEVVVEAHETWCAVACLAVTHSSLDTVPPSRRITRS</sequence>